<name>A0A7X6QZ22_9CELL</name>
<accession>A0A7X6QZ22</accession>
<dbReference type="PANTHER" id="PTHR43156">
    <property type="entry name" value="STAGE II SPORULATION PROTEIN E-RELATED"/>
    <property type="match status" value="1"/>
</dbReference>
<evidence type="ECO:0000256" key="1">
    <source>
        <dbReference type="ARBA" id="ARBA00022801"/>
    </source>
</evidence>
<dbReference type="GO" id="GO:0016791">
    <property type="term" value="F:phosphatase activity"/>
    <property type="evidence" value="ECO:0007669"/>
    <property type="project" value="TreeGrafter"/>
</dbReference>
<dbReference type="InterPro" id="IPR036457">
    <property type="entry name" value="PPM-type-like_dom_sf"/>
</dbReference>
<evidence type="ECO:0000313" key="4">
    <source>
        <dbReference type="EMBL" id="NKY22733.1"/>
    </source>
</evidence>
<feature type="domain" description="PPM-type phosphatase" evidence="3">
    <location>
        <begin position="153"/>
        <end position="359"/>
    </location>
</feature>
<dbReference type="EMBL" id="JAAXOX010000003">
    <property type="protein sequence ID" value="NKY22733.1"/>
    <property type="molecule type" value="Genomic_DNA"/>
</dbReference>
<dbReference type="RefSeq" id="WP_168629839.1">
    <property type="nucleotide sequence ID" value="NZ_BONL01000016.1"/>
</dbReference>
<keyword evidence="2" id="KW-0472">Membrane</keyword>
<reference evidence="4 5" key="1">
    <citation type="submission" date="2020-04" db="EMBL/GenBank/DDBJ databases">
        <title>MicrobeNet Type strains.</title>
        <authorList>
            <person name="Nicholson A.C."/>
        </authorList>
    </citation>
    <scope>NUCLEOTIDE SEQUENCE [LARGE SCALE GENOMIC DNA]</scope>
    <source>
        <strain evidence="4 5">ATCC BAA-788</strain>
    </source>
</reference>
<dbReference type="InterPro" id="IPR001932">
    <property type="entry name" value="PPM-type_phosphatase-like_dom"/>
</dbReference>
<organism evidence="4 5">
    <name type="scientific">Cellulomonas denverensis</name>
    <dbReference type="NCBI Taxonomy" id="264297"/>
    <lineage>
        <taxon>Bacteria</taxon>
        <taxon>Bacillati</taxon>
        <taxon>Actinomycetota</taxon>
        <taxon>Actinomycetes</taxon>
        <taxon>Micrococcales</taxon>
        <taxon>Cellulomonadaceae</taxon>
        <taxon>Cellulomonas</taxon>
    </lineage>
</organism>
<feature type="transmembrane region" description="Helical" evidence="2">
    <location>
        <begin position="98"/>
        <end position="115"/>
    </location>
</feature>
<keyword evidence="1" id="KW-0378">Hydrolase</keyword>
<dbReference type="SUPFAM" id="SSF81606">
    <property type="entry name" value="PP2C-like"/>
    <property type="match status" value="1"/>
</dbReference>
<keyword evidence="2" id="KW-1133">Transmembrane helix</keyword>
<feature type="transmembrane region" description="Helical" evidence="2">
    <location>
        <begin position="29"/>
        <end position="52"/>
    </location>
</feature>
<dbReference type="Pfam" id="PF07228">
    <property type="entry name" value="SpoIIE"/>
    <property type="match status" value="1"/>
</dbReference>
<dbReference type="PANTHER" id="PTHR43156:SF2">
    <property type="entry name" value="STAGE II SPORULATION PROTEIN E"/>
    <property type="match status" value="1"/>
</dbReference>
<sequence length="361" mass="38033">MPHDSARSPSVLEQARGQLHRWGLGSQRALTVVLVGLTGLVTLGLVAARPWVPPSTYILVELLGSFLLRLRPMILLCAAIVVQVVMVAVLGLGEFTPGTWVLQGIAIVALLAFAAHRERLGLQGAPGELMLVDLRDRIAAHGEVPPLPDGWSVDTTLRPAHAEAFSGDFVVTANRPGLLELALVDVSGKGQAAGVRSLQLSGALAGMIGSLPAREFLPAANAYLLGRRWPEGFATAVHLTVHLETGLYTVALAGHLPPVHLHAGSGRVERLPQLRGPALGVIDDPEYVTGTGRLAPGDTLILYTDGLVETPGGDLDLGIDRLMGAAEELLATRRGGAEDLMRAVRAPEGDDRALVLVRRAG</sequence>
<dbReference type="Proteomes" id="UP000581206">
    <property type="component" value="Unassembled WGS sequence"/>
</dbReference>
<dbReference type="SMART" id="SM00331">
    <property type="entry name" value="PP2C_SIG"/>
    <property type="match status" value="1"/>
</dbReference>
<comment type="caution">
    <text evidence="4">The sequence shown here is derived from an EMBL/GenBank/DDBJ whole genome shotgun (WGS) entry which is preliminary data.</text>
</comment>
<feature type="transmembrane region" description="Helical" evidence="2">
    <location>
        <begin position="73"/>
        <end position="92"/>
    </location>
</feature>
<dbReference type="Gene3D" id="3.60.40.10">
    <property type="entry name" value="PPM-type phosphatase domain"/>
    <property type="match status" value="1"/>
</dbReference>
<keyword evidence="2" id="KW-0812">Transmembrane</keyword>
<dbReference type="AlphaFoldDB" id="A0A7X6QZ22"/>
<proteinExistence type="predicted"/>
<gene>
    <name evidence="4" type="ORF">HGA03_08660</name>
</gene>
<evidence type="ECO:0000313" key="5">
    <source>
        <dbReference type="Proteomes" id="UP000581206"/>
    </source>
</evidence>
<protein>
    <submittedName>
        <fullName evidence="4">Serine/threonine-protein phosphatase</fullName>
    </submittedName>
</protein>
<keyword evidence="5" id="KW-1185">Reference proteome</keyword>
<evidence type="ECO:0000259" key="3">
    <source>
        <dbReference type="SMART" id="SM00331"/>
    </source>
</evidence>
<evidence type="ECO:0000256" key="2">
    <source>
        <dbReference type="SAM" id="Phobius"/>
    </source>
</evidence>
<dbReference type="InterPro" id="IPR052016">
    <property type="entry name" value="Bact_Sigma-Reg"/>
</dbReference>